<dbReference type="EMBL" id="JRKS01000053">
    <property type="protein sequence ID" value="KGJ03318.1"/>
    <property type="molecule type" value="Genomic_DNA"/>
</dbReference>
<comment type="caution">
    <text evidence="2">The sequence shown here is derived from an EMBL/GenBank/DDBJ whole genome shotgun (WGS) entry which is preliminary data.</text>
</comment>
<dbReference type="STRING" id="690417.IC63_13475"/>
<reference evidence="2 3" key="2">
    <citation type="submission" date="2014-10" db="EMBL/GenBank/DDBJ databases">
        <title>Paracoccus sanguinis sp. nov., isolated from clinical specimens of New York State patients.</title>
        <authorList>
            <person name="Mingle L.A."/>
            <person name="Cole J.A."/>
            <person name="Lapierre P."/>
            <person name="Musser K.A."/>
        </authorList>
    </citation>
    <scope>NUCLEOTIDE SEQUENCE [LARGE SCALE GENOMIC DNA]</scope>
    <source>
        <strain evidence="2 3">HAMBI 3106</strain>
    </source>
</reference>
<proteinExistence type="predicted"/>
<reference evidence="2 3" key="1">
    <citation type="submission" date="2014-09" db="EMBL/GenBank/DDBJ databases">
        <authorList>
            <person name="McGinnis J.M."/>
            <person name="Wolfgang W.J."/>
        </authorList>
    </citation>
    <scope>NUCLEOTIDE SEQUENCE [LARGE SCALE GENOMIC DNA]</scope>
    <source>
        <strain evidence="2 3">HAMBI 3106</strain>
    </source>
</reference>
<feature type="transmembrane region" description="Helical" evidence="1">
    <location>
        <begin position="93"/>
        <end position="110"/>
    </location>
</feature>
<gene>
    <name evidence="2" type="ORF">IC63_13475</name>
</gene>
<keyword evidence="1" id="KW-0472">Membrane</keyword>
<keyword evidence="1" id="KW-1133">Transmembrane helix</keyword>
<evidence type="ECO:0000313" key="3">
    <source>
        <dbReference type="Proteomes" id="UP000029917"/>
    </source>
</evidence>
<evidence type="ECO:0008006" key="4">
    <source>
        <dbReference type="Google" id="ProtNLM"/>
    </source>
</evidence>
<dbReference type="OrthoDB" id="7777328at2"/>
<dbReference type="RefSeq" id="WP_036720988.1">
    <property type="nucleotide sequence ID" value="NZ_JRKS01000053.1"/>
</dbReference>
<accession>A0A099EZA5</accession>
<feature type="transmembrane region" description="Helical" evidence="1">
    <location>
        <begin position="6"/>
        <end position="27"/>
    </location>
</feature>
<name>A0A099EZA5_9RHOB</name>
<keyword evidence="3" id="KW-1185">Reference proteome</keyword>
<protein>
    <recommendedName>
        <fullName evidence="4">Branched-chain amino acid transporter AzlD family protein 2</fullName>
    </recommendedName>
</protein>
<dbReference type="Pfam" id="PF05437">
    <property type="entry name" value="AzlD"/>
    <property type="match status" value="1"/>
</dbReference>
<dbReference type="InterPro" id="IPR008407">
    <property type="entry name" value="Brnchd-chn_aa_trnsp_AzlD"/>
</dbReference>
<feature type="transmembrane region" description="Helical" evidence="1">
    <location>
        <begin position="39"/>
        <end position="61"/>
    </location>
</feature>
<dbReference type="AlphaFoldDB" id="A0A099EZA5"/>
<feature type="transmembrane region" description="Helical" evidence="1">
    <location>
        <begin position="67"/>
        <end position="86"/>
    </location>
</feature>
<evidence type="ECO:0000256" key="1">
    <source>
        <dbReference type="SAM" id="Phobius"/>
    </source>
</evidence>
<evidence type="ECO:0000313" key="2">
    <source>
        <dbReference type="EMBL" id="KGJ03318.1"/>
    </source>
</evidence>
<organism evidence="2 3">
    <name type="scientific">Paracoccus sphaerophysae</name>
    <dbReference type="NCBI Taxonomy" id="690417"/>
    <lineage>
        <taxon>Bacteria</taxon>
        <taxon>Pseudomonadati</taxon>
        <taxon>Pseudomonadota</taxon>
        <taxon>Alphaproteobacteria</taxon>
        <taxon>Rhodobacterales</taxon>
        <taxon>Paracoccaceae</taxon>
        <taxon>Paracoccus</taxon>
    </lineage>
</organism>
<dbReference type="Proteomes" id="UP000029917">
    <property type="component" value="Unassembled WGS sequence"/>
</dbReference>
<sequence>MTTALWIAVGAIAVATYLTRALPFLLAERRRGGDRKPGPAPAWLDALGPCILAAMGAAILWPEAGKAAASGNLAQFLSGLAAAAAIMLWRRDAGLATLAGIAGYALAGWLT</sequence>
<keyword evidence="1" id="KW-0812">Transmembrane</keyword>